<evidence type="ECO:0000256" key="2">
    <source>
        <dbReference type="SAM" id="Phobius"/>
    </source>
</evidence>
<protein>
    <submittedName>
        <fullName evidence="3">Uncharacterized protein</fullName>
    </submittedName>
</protein>
<reference evidence="3" key="1">
    <citation type="submission" date="2021-12" db="EMBL/GenBank/DDBJ databases">
        <authorList>
            <person name="Rodrigo-Torres L."/>
            <person name="Arahal R. D."/>
            <person name="Lucena T."/>
        </authorList>
    </citation>
    <scope>NUCLEOTIDE SEQUENCE</scope>
    <source>
        <strain evidence="3">CECT 8419</strain>
    </source>
</reference>
<keyword evidence="4" id="KW-1185">Reference proteome</keyword>
<dbReference type="EMBL" id="CAKLPZ010000003">
    <property type="protein sequence ID" value="CAH1001602.1"/>
    <property type="molecule type" value="Genomic_DNA"/>
</dbReference>
<keyword evidence="2" id="KW-1133">Transmembrane helix</keyword>
<keyword evidence="2" id="KW-0812">Transmembrane</keyword>
<dbReference type="Proteomes" id="UP000837803">
    <property type="component" value="Unassembled WGS sequence"/>
</dbReference>
<evidence type="ECO:0000313" key="4">
    <source>
        <dbReference type="Proteomes" id="UP000837803"/>
    </source>
</evidence>
<organism evidence="3 4">
    <name type="scientific">Neolewinella maritima</name>
    <dbReference type="NCBI Taxonomy" id="1383882"/>
    <lineage>
        <taxon>Bacteria</taxon>
        <taxon>Pseudomonadati</taxon>
        <taxon>Bacteroidota</taxon>
        <taxon>Saprospiria</taxon>
        <taxon>Saprospirales</taxon>
        <taxon>Lewinellaceae</taxon>
        <taxon>Neolewinella</taxon>
    </lineage>
</organism>
<proteinExistence type="predicted"/>
<evidence type="ECO:0000313" key="3">
    <source>
        <dbReference type="EMBL" id="CAH1001602.1"/>
    </source>
</evidence>
<feature type="region of interest" description="Disordered" evidence="1">
    <location>
        <begin position="1"/>
        <end position="29"/>
    </location>
</feature>
<accession>A0ABM9B2N5</accession>
<dbReference type="RefSeq" id="WP_238751451.1">
    <property type="nucleotide sequence ID" value="NZ_CAKLPZ010000003.1"/>
</dbReference>
<sequence>MSKDELLDDWPTGKQGKQPKHTPRPDPIGMLFDGIPEPVIMSDEEELPILRPFSPQLILELIGWLLGVTAAIYGIYRLCLYFGWWGL</sequence>
<evidence type="ECO:0000256" key="1">
    <source>
        <dbReference type="SAM" id="MobiDB-lite"/>
    </source>
</evidence>
<keyword evidence="2" id="KW-0472">Membrane</keyword>
<feature type="transmembrane region" description="Helical" evidence="2">
    <location>
        <begin position="61"/>
        <end position="84"/>
    </location>
</feature>
<comment type="caution">
    <text evidence="3">The sequence shown here is derived from an EMBL/GenBank/DDBJ whole genome shotgun (WGS) entry which is preliminary data.</text>
</comment>
<name>A0ABM9B2N5_9BACT</name>
<gene>
    <name evidence="3" type="ORF">LEM8419_02507</name>
</gene>